<reference evidence="10" key="1">
    <citation type="journal article" date="2019" name="Int. J. Syst. Evol. Microbiol.">
        <title>The Global Catalogue of Microorganisms (GCM) 10K type strain sequencing project: providing services to taxonomists for standard genome sequencing and annotation.</title>
        <authorList>
            <consortium name="The Broad Institute Genomics Platform"/>
            <consortium name="The Broad Institute Genome Sequencing Center for Infectious Disease"/>
            <person name="Wu L."/>
            <person name="Ma J."/>
        </authorList>
    </citation>
    <scope>NUCLEOTIDE SEQUENCE [LARGE SCALE GENOMIC DNA]</scope>
    <source>
        <strain evidence="10">NBRC 106593</strain>
    </source>
</reference>
<dbReference type="HAMAP" id="MF_01521">
    <property type="entry name" value="MntP_pump"/>
    <property type="match status" value="1"/>
</dbReference>
<evidence type="ECO:0000256" key="8">
    <source>
        <dbReference type="HAMAP-Rule" id="MF_01521"/>
    </source>
</evidence>
<evidence type="ECO:0000313" key="9">
    <source>
        <dbReference type="EMBL" id="MFC6714691.1"/>
    </source>
</evidence>
<gene>
    <name evidence="8" type="primary">mntP</name>
    <name evidence="9" type="ORF">ACFQBT_13050</name>
</gene>
<evidence type="ECO:0000313" key="10">
    <source>
        <dbReference type="Proteomes" id="UP001596356"/>
    </source>
</evidence>
<dbReference type="PANTHER" id="PTHR35529:SF1">
    <property type="entry name" value="MANGANESE EFFLUX PUMP MNTP-RELATED"/>
    <property type="match status" value="1"/>
</dbReference>
<dbReference type="InterPro" id="IPR003810">
    <property type="entry name" value="Mntp/YtaF"/>
</dbReference>
<dbReference type="PANTHER" id="PTHR35529">
    <property type="entry name" value="MANGANESE EFFLUX PUMP MNTP-RELATED"/>
    <property type="match status" value="1"/>
</dbReference>
<comment type="similarity">
    <text evidence="8">Belongs to the MntP (TC 9.B.29) family.</text>
</comment>
<evidence type="ECO:0000256" key="6">
    <source>
        <dbReference type="ARBA" id="ARBA00023136"/>
    </source>
</evidence>
<evidence type="ECO:0000256" key="3">
    <source>
        <dbReference type="ARBA" id="ARBA00022692"/>
    </source>
</evidence>
<evidence type="ECO:0000256" key="7">
    <source>
        <dbReference type="ARBA" id="ARBA00023211"/>
    </source>
</evidence>
<sequence length="187" mass="19504">MSLLEILLIAIGVSADAFAVALSQGVTMRPFRWRHALVIAGLFGVFQAVMPLLGWLLGRGFAEAISGVDHWIAFGLLAVIGGKMLWEAFHDSGEDDEDSDLDLRGLLILAVATSIDALAVGVSFAALSVNLPVALALIGGVTFVISLVGVRLGRSVGSWLGKPAEILGGLILIGIGLRIVLDHTGVI</sequence>
<feature type="transmembrane region" description="Helical" evidence="8">
    <location>
        <begin position="164"/>
        <end position="181"/>
    </location>
</feature>
<feature type="transmembrane region" description="Helical" evidence="8">
    <location>
        <begin position="133"/>
        <end position="152"/>
    </location>
</feature>
<evidence type="ECO:0000256" key="4">
    <source>
        <dbReference type="ARBA" id="ARBA00022989"/>
    </source>
</evidence>
<dbReference type="Pfam" id="PF02659">
    <property type="entry name" value="Mntp"/>
    <property type="match status" value="1"/>
</dbReference>
<dbReference type="InterPro" id="IPR022929">
    <property type="entry name" value="Put_MntP"/>
</dbReference>
<dbReference type="EMBL" id="JBHSWJ010000002">
    <property type="protein sequence ID" value="MFC6714691.1"/>
    <property type="molecule type" value="Genomic_DNA"/>
</dbReference>
<dbReference type="RefSeq" id="WP_377823278.1">
    <property type="nucleotide sequence ID" value="NZ_JBHSWJ010000002.1"/>
</dbReference>
<keyword evidence="5 8" id="KW-0406">Ion transport</keyword>
<organism evidence="9 10">
    <name type="scientific">Branchiibius cervicis</name>
    <dbReference type="NCBI Taxonomy" id="908252"/>
    <lineage>
        <taxon>Bacteria</taxon>
        <taxon>Bacillati</taxon>
        <taxon>Actinomycetota</taxon>
        <taxon>Actinomycetes</taxon>
        <taxon>Micrococcales</taxon>
        <taxon>Dermacoccaceae</taxon>
        <taxon>Branchiibius</taxon>
    </lineage>
</organism>
<keyword evidence="3 8" id="KW-0812">Transmembrane</keyword>
<keyword evidence="6 8" id="KW-0472">Membrane</keyword>
<keyword evidence="7 8" id="KW-0464">Manganese</keyword>
<comment type="caution">
    <text evidence="9">The sequence shown here is derived from an EMBL/GenBank/DDBJ whole genome shotgun (WGS) entry which is preliminary data.</text>
</comment>
<evidence type="ECO:0000256" key="2">
    <source>
        <dbReference type="ARBA" id="ARBA00022475"/>
    </source>
</evidence>
<proteinExistence type="inferred from homology"/>
<evidence type="ECO:0000256" key="5">
    <source>
        <dbReference type="ARBA" id="ARBA00023065"/>
    </source>
</evidence>
<keyword evidence="2 8" id="KW-1003">Cell membrane</keyword>
<evidence type="ECO:0000256" key="1">
    <source>
        <dbReference type="ARBA" id="ARBA00022448"/>
    </source>
</evidence>
<comment type="subcellular location">
    <subcellularLocation>
        <location evidence="8">Cell membrane</location>
        <topology evidence="8">Multi-pass membrane protein</topology>
    </subcellularLocation>
</comment>
<feature type="transmembrane region" description="Helical" evidence="8">
    <location>
        <begin position="6"/>
        <end position="24"/>
    </location>
</feature>
<dbReference type="Proteomes" id="UP001596356">
    <property type="component" value="Unassembled WGS sequence"/>
</dbReference>
<feature type="transmembrane region" description="Helical" evidence="8">
    <location>
        <begin position="36"/>
        <end position="58"/>
    </location>
</feature>
<feature type="transmembrane region" description="Helical" evidence="8">
    <location>
        <begin position="70"/>
        <end position="86"/>
    </location>
</feature>
<keyword evidence="1 8" id="KW-0813">Transport</keyword>
<protein>
    <recommendedName>
        <fullName evidence="8">Putative manganese efflux pump MntP</fullName>
    </recommendedName>
</protein>
<accession>A0ABW2AUM9</accession>
<feature type="transmembrane region" description="Helical" evidence="8">
    <location>
        <begin position="106"/>
        <end position="127"/>
    </location>
</feature>
<keyword evidence="4 8" id="KW-1133">Transmembrane helix</keyword>
<name>A0ABW2AUM9_9MICO</name>
<keyword evidence="10" id="KW-1185">Reference proteome</keyword>
<comment type="function">
    <text evidence="8">Probably functions as a manganese efflux pump.</text>
</comment>